<dbReference type="PANTHER" id="PTHR32294">
    <property type="entry name" value="DNA POLYMERASE III SUBUNIT ALPHA"/>
    <property type="match status" value="1"/>
</dbReference>
<dbReference type="GO" id="GO:0003887">
    <property type="term" value="F:DNA-directed DNA polymerase activity"/>
    <property type="evidence" value="ECO:0007669"/>
    <property type="project" value="UniProtKB-KW"/>
</dbReference>
<accession>A0A6V7RKD3</accession>
<proteinExistence type="predicted"/>
<comment type="catalytic activity">
    <reaction evidence="6">
        <text>DNA(n) + a 2'-deoxyribonucleoside 5'-triphosphate = DNA(n+1) + diphosphate</text>
        <dbReference type="Rhea" id="RHEA:22508"/>
        <dbReference type="Rhea" id="RHEA-COMP:17339"/>
        <dbReference type="Rhea" id="RHEA-COMP:17340"/>
        <dbReference type="ChEBI" id="CHEBI:33019"/>
        <dbReference type="ChEBI" id="CHEBI:61560"/>
        <dbReference type="ChEBI" id="CHEBI:173112"/>
        <dbReference type="EC" id="2.7.7.7"/>
    </reaction>
</comment>
<dbReference type="InterPro" id="IPR004805">
    <property type="entry name" value="DnaE2/DnaE/PolC"/>
</dbReference>
<dbReference type="Gene3D" id="1.10.150.870">
    <property type="match status" value="1"/>
</dbReference>
<reference evidence="8 9" key="1">
    <citation type="submission" date="2020-07" db="EMBL/GenBank/DDBJ databases">
        <authorList>
            <person name="Criscuolo A."/>
        </authorList>
    </citation>
    <scope>NUCLEOTIDE SEQUENCE [LARGE SCALE GENOMIC DNA]</scope>
    <source>
        <strain evidence="9">CIP 111030</strain>
    </source>
</reference>
<keyword evidence="2" id="KW-0808">Transferase</keyword>
<evidence type="ECO:0000256" key="6">
    <source>
        <dbReference type="ARBA" id="ARBA00049244"/>
    </source>
</evidence>
<dbReference type="InterPro" id="IPR029460">
    <property type="entry name" value="DNAPol_HHH"/>
</dbReference>
<evidence type="ECO:0000256" key="2">
    <source>
        <dbReference type="ARBA" id="ARBA00022679"/>
    </source>
</evidence>
<organism evidence="8 9">
    <name type="scientific">Phocicoccus schoeneichii</name>
    <dbReference type="NCBI Taxonomy" id="1812261"/>
    <lineage>
        <taxon>Bacteria</taxon>
        <taxon>Bacillati</taxon>
        <taxon>Bacillota</taxon>
        <taxon>Bacilli</taxon>
        <taxon>Bacillales</taxon>
        <taxon>Salinicoccaceae</taxon>
        <taxon>Phocicoccus</taxon>
    </lineage>
</organism>
<dbReference type="Gene3D" id="3.20.20.140">
    <property type="entry name" value="Metal-dependent hydrolases"/>
    <property type="match status" value="1"/>
</dbReference>
<dbReference type="Proteomes" id="UP000521032">
    <property type="component" value="Unassembled WGS sequence"/>
</dbReference>
<protein>
    <recommendedName>
        <fullName evidence="1">DNA-directed DNA polymerase</fullName>
        <ecNumber evidence="1">2.7.7.7</ecNumber>
    </recommendedName>
</protein>
<gene>
    <name evidence="8" type="primary">dnaE</name>
    <name evidence="8" type="ORF">JEOSCH030_01426</name>
</gene>
<dbReference type="Gene3D" id="1.10.10.1600">
    <property type="entry name" value="Bacterial DNA polymerase III alpha subunit, thumb domain"/>
    <property type="match status" value="1"/>
</dbReference>
<dbReference type="Pfam" id="PF14579">
    <property type="entry name" value="HHH_6"/>
    <property type="match status" value="1"/>
</dbReference>
<evidence type="ECO:0000259" key="7">
    <source>
        <dbReference type="SMART" id="SM00481"/>
    </source>
</evidence>
<evidence type="ECO:0000256" key="1">
    <source>
        <dbReference type="ARBA" id="ARBA00012417"/>
    </source>
</evidence>
<evidence type="ECO:0000256" key="5">
    <source>
        <dbReference type="ARBA" id="ARBA00022932"/>
    </source>
</evidence>
<dbReference type="InterPro" id="IPR041931">
    <property type="entry name" value="DNA_pol3_alpha_thumb_dom"/>
</dbReference>
<comment type="caution">
    <text evidence="8">The sequence shown here is derived from an EMBL/GenBank/DDBJ whole genome shotgun (WGS) entry which is preliminary data.</text>
</comment>
<dbReference type="NCBIfam" id="TIGR00594">
    <property type="entry name" value="polc"/>
    <property type="match status" value="1"/>
</dbReference>
<dbReference type="EC" id="2.7.7.7" evidence="1"/>
<dbReference type="InterPro" id="IPR040982">
    <property type="entry name" value="DNA_pol3_finger"/>
</dbReference>
<dbReference type="RefSeq" id="WP_186088183.1">
    <property type="nucleotide sequence ID" value="NZ_BMDB01000001.1"/>
</dbReference>
<dbReference type="SMART" id="SM00481">
    <property type="entry name" value="POLIIIAc"/>
    <property type="match status" value="1"/>
</dbReference>
<dbReference type="SUPFAM" id="SSF89550">
    <property type="entry name" value="PHP domain-like"/>
    <property type="match status" value="1"/>
</dbReference>
<dbReference type="Pfam" id="PF17657">
    <property type="entry name" value="DNA_pol3_finger"/>
    <property type="match status" value="1"/>
</dbReference>
<dbReference type="InterPro" id="IPR003141">
    <property type="entry name" value="Pol/His_phosphatase_N"/>
</dbReference>
<evidence type="ECO:0000313" key="8">
    <source>
        <dbReference type="EMBL" id="CAD2077964.1"/>
    </source>
</evidence>
<keyword evidence="5" id="KW-0239">DNA-directed DNA polymerase</keyword>
<evidence type="ECO:0000256" key="3">
    <source>
        <dbReference type="ARBA" id="ARBA00022695"/>
    </source>
</evidence>
<dbReference type="EMBL" id="CAJEWE010000010">
    <property type="protein sequence ID" value="CAD2077964.1"/>
    <property type="molecule type" value="Genomic_DNA"/>
</dbReference>
<feature type="domain" description="Polymerase/histidinol phosphatase N-terminal" evidence="7">
    <location>
        <begin position="2"/>
        <end position="69"/>
    </location>
</feature>
<keyword evidence="9" id="KW-1185">Reference proteome</keyword>
<keyword evidence="3" id="KW-0548">Nucleotidyltransferase</keyword>
<dbReference type="GO" id="GO:0008408">
    <property type="term" value="F:3'-5' exonuclease activity"/>
    <property type="evidence" value="ECO:0007669"/>
    <property type="project" value="InterPro"/>
</dbReference>
<sequence>MINLNVHSSYEFLNSNIKIDQLLEKIVADGQRSVAITDFNYMHNTYEFIQSAQNKNVKPIVGLAFSLDDGMEGVPFVLYAKNNSGYRFLARLSSRLSYSNLTHTPISYLKDITDCIVVAKTDKGIEYLKEFNIDEDDTYVSQKIKNINGYKQAYIEDVFYLEPEDKHVVDVLRAIKMNTKIDIAHLNRETGHAFVKTFEDVNVSEDILQMNQEIVDKCNIELPHVEFTLPVFDETKDSKQYLLQELEEAFSKKVNHNHEAYRERMMYEYKTIIEMHYEDYFLIVSDLIRYAKSTDIYVGPGRGSSSASLVSYLLDITDLDPLKYDLLFERFLNPERVSMPDIDIDFASVDVPKVIDYLKNKYGDMNVAHILTYSNLTAKSAAREVGRIFSFTDSEMREISNIIDENNNDLLEAIDSERFKNLVDLEDKYKIIREIAPKLLGLPRNTSQHASGVLLGRSPLVENIPTMFDGETMKSQWPMNDVEAAGLLKIDVLSLNTLTLVRYINQLVKRKHPNFDINAVPFNDEKTFKILSAGLTSGIFQLESDGITNVLKRYKPESLMDLALVLALYRPGPMGEIDSVVKKKHGKETVEYPLEALKTILKDTYGVMIFQEQIMQVARKVAGYSLAEADLMRRAMAKKNRETMMKEEAKFVTGGIKNGFDRDTVSSLFDLILKFADYGFPKSHALVYAMTSYRMAYLKAHYSEAFYAVMLMEHKTEEDKRTKTLSEMKQLGIKLKRPSINSSRFRNTINDGVQLGFGMIKSMSKRLGDAFVLNRSNEPYTDLYDFVTKNTELKPSETQLQMLILSGAMDDFKENRKTMLQTVPRALEVIKDGLDYGGFLETLGFGVKKEFHHVEEMSQMEMIEGENTSLNFFISTHPVLLMERDYEYIPFELLSKKNKGQTGTFLLYNVDVRKITTKNKDEMAYVEVTDGRENIDAVLFPKNYYVNLAKLQHKFIVVNGKMDEFRGSKQLVINKMFNIEEYVRNYLERSRYAYIRNTKTEDIIDLFNKNGIPIFNTKKEHIGSIRRENYTQLITRVGKENIRFML</sequence>
<dbReference type="AlphaFoldDB" id="A0A6V7RKD3"/>
<dbReference type="CDD" id="cd04485">
    <property type="entry name" value="DnaE_OBF"/>
    <property type="match status" value="1"/>
</dbReference>
<evidence type="ECO:0000313" key="9">
    <source>
        <dbReference type="Proteomes" id="UP000521032"/>
    </source>
</evidence>
<dbReference type="InterPro" id="IPR011708">
    <property type="entry name" value="DNA_pol3_alpha_NTPase_dom"/>
</dbReference>
<dbReference type="Pfam" id="PF02811">
    <property type="entry name" value="PHP"/>
    <property type="match status" value="1"/>
</dbReference>
<keyword evidence="4" id="KW-0235">DNA replication</keyword>
<dbReference type="InterPro" id="IPR004013">
    <property type="entry name" value="PHP_dom"/>
</dbReference>
<dbReference type="PANTHER" id="PTHR32294:SF0">
    <property type="entry name" value="DNA POLYMERASE III SUBUNIT ALPHA"/>
    <property type="match status" value="1"/>
</dbReference>
<name>A0A6V7RKD3_9BACL</name>
<dbReference type="InterPro" id="IPR016195">
    <property type="entry name" value="Pol/histidinol_Pase-like"/>
</dbReference>
<dbReference type="GO" id="GO:0006260">
    <property type="term" value="P:DNA replication"/>
    <property type="evidence" value="ECO:0007669"/>
    <property type="project" value="UniProtKB-KW"/>
</dbReference>
<dbReference type="CDD" id="cd07431">
    <property type="entry name" value="PHP_PolIIIA"/>
    <property type="match status" value="1"/>
</dbReference>
<dbReference type="Pfam" id="PF07733">
    <property type="entry name" value="DNA_pol3_alpha"/>
    <property type="match status" value="1"/>
</dbReference>
<evidence type="ECO:0000256" key="4">
    <source>
        <dbReference type="ARBA" id="ARBA00022705"/>
    </source>
</evidence>